<keyword evidence="1" id="KW-0732">Signal</keyword>
<evidence type="ECO:0000313" key="4">
    <source>
        <dbReference type="Proteomes" id="UP000244248"/>
    </source>
</evidence>
<dbReference type="Pfam" id="PF14347">
    <property type="entry name" value="DUF4399"/>
    <property type="match status" value="1"/>
</dbReference>
<name>A0A2T5MDI5_9GAMM</name>
<comment type="caution">
    <text evidence="3">The sequence shown here is derived from an EMBL/GenBank/DDBJ whole genome shotgun (WGS) entry which is preliminary data.</text>
</comment>
<dbReference type="Proteomes" id="UP000244248">
    <property type="component" value="Unassembled WGS sequence"/>
</dbReference>
<reference evidence="3 4" key="1">
    <citation type="submission" date="2018-04" db="EMBL/GenBank/DDBJ databases">
        <title>Novel species isolated from glacier.</title>
        <authorList>
            <person name="Liu Q."/>
            <person name="Xin Y.-H."/>
        </authorList>
    </citation>
    <scope>NUCLEOTIDE SEQUENCE [LARGE SCALE GENOMIC DNA]</scope>
    <source>
        <strain evidence="3 4">GT1R17</strain>
    </source>
</reference>
<protein>
    <recommendedName>
        <fullName evidence="2">DUF4399 domain-containing protein</fullName>
    </recommendedName>
</protein>
<organism evidence="3 4">
    <name type="scientific">Stenotrophobium rhamnosiphilum</name>
    <dbReference type="NCBI Taxonomy" id="2029166"/>
    <lineage>
        <taxon>Bacteria</taxon>
        <taxon>Pseudomonadati</taxon>
        <taxon>Pseudomonadota</taxon>
        <taxon>Gammaproteobacteria</taxon>
        <taxon>Nevskiales</taxon>
        <taxon>Nevskiaceae</taxon>
        <taxon>Stenotrophobium</taxon>
    </lineage>
</organism>
<proteinExistence type="predicted"/>
<dbReference type="InterPro" id="IPR025512">
    <property type="entry name" value="DUF4399"/>
</dbReference>
<dbReference type="EMBL" id="QANS01000005">
    <property type="protein sequence ID" value="PTU30622.1"/>
    <property type="molecule type" value="Genomic_DNA"/>
</dbReference>
<keyword evidence="4" id="KW-1185">Reference proteome</keyword>
<feature type="signal peptide" evidence="1">
    <location>
        <begin position="1"/>
        <end position="22"/>
    </location>
</feature>
<dbReference type="AlphaFoldDB" id="A0A2T5MDI5"/>
<accession>A0A2T5MDI5</accession>
<dbReference type="OrthoDB" id="531568at2"/>
<sequence length="163" mass="17106">MKHTIKLIAISTLLLSATAVQADWKSDLKDAAIQKGNNTAAEKLGLATTAPAGAKVYIISPKNGDTVSSPVTVQFGLSGAGVAPAGTQVENTGHHHLLIDDPAVDLTKALPASDQVVHFGKGQTETSLKLKPGKHTLQLIFADWKHQPFNPSLGSDKITITVK</sequence>
<dbReference type="RefSeq" id="WP_107940994.1">
    <property type="nucleotide sequence ID" value="NZ_QANS01000005.1"/>
</dbReference>
<gene>
    <name evidence="3" type="ORF">CJD38_14050</name>
</gene>
<evidence type="ECO:0000256" key="1">
    <source>
        <dbReference type="SAM" id="SignalP"/>
    </source>
</evidence>
<evidence type="ECO:0000259" key="2">
    <source>
        <dbReference type="Pfam" id="PF14347"/>
    </source>
</evidence>
<feature type="domain" description="DUF4399" evidence="2">
    <location>
        <begin position="73"/>
        <end position="163"/>
    </location>
</feature>
<feature type="chain" id="PRO_5015542841" description="DUF4399 domain-containing protein" evidence="1">
    <location>
        <begin position="23"/>
        <end position="163"/>
    </location>
</feature>
<evidence type="ECO:0000313" key="3">
    <source>
        <dbReference type="EMBL" id="PTU30622.1"/>
    </source>
</evidence>